<proteinExistence type="predicted"/>
<keyword evidence="5 8" id="KW-0812">Transmembrane</keyword>
<keyword evidence="6 8" id="KW-1133">Transmembrane helix</keyword>
<evidence type="ECO:0000259" key="9">
    <source>
        <dbReference type="Pfam" id="PF13231"/>
    </source>
</evidence>
<reference evidence="11" key="1">
    <citation type="submission" date="2017-09" db="EMBL/GenBank/DDBJ databases">
        <title>Depth-based differentiation of microbial function through sediment-hosted aquifers and enrichment of novel symbionts in the deep terrestrial subsurface.</title>
        <authorList>
            <person name="Probst A.J."/>
            <person name="Ladd B."/>
            <person name="Jarett J.K."/>
            <person name="Geller-Mcgrath D.E."/>
            <person name="Sieber C.M.K."/>
            <person name="Emerson J.B."/>
            <person name="Anantharaman K."/>
            <person name="Thomas B.C."/>
            <person name="Malmstrom R."/>
            <person name="Stieglmeier M."/>
            <person name="Klingl A."/>
            <person name="Woyke T."/>
            <person name="Ryan C.M."/>
            <person name="Banfield J.F."/>
        </authorList>
    </citation>
    <scope>NUCLEOTIDE SEQUENCE [LARGE SCALE GENOMIC DNA]</scope>
</reference>
<evidence type="ECO:0000256" key="6">
    <source>
        <dbReference type="ARBA" id="ARBA00022989"/>
    </source>
</evidence>
<keyword evidence="7 8" id="KW-0472">Membrane</keyword>
<evidence type="ECO:0000313" key="10">
    <source>
        <dbReference type="EMBL" id="PIS09286.1"/>
    </source>
</evidence>
<evidence type="ECO:0000256" key="3">
    <source>
        <dbReference type="ARBA" id="ARBA00022676"/>
    </source>
</evidence>
<feature type="transmembrane region" description="Helical" evidence="8">
    <location>
        <begin position="168"/>
        <end position="201"/>
    </location>
</feature>
<dbReference type="PANTHER" id="PTHR33908:SF11">
    <property type="entry name" value="MEMBRANE PROTEIN"/>
    <property type="match status" value="1"/>
</dbReference>
<keyword evidence="2" id="KW-1003">Cell membrane</keyword>
<dbReference type="AlphaFoldDB" id="A0A2H0W9F1"/>
<dbReference type="PANTHER" id="PTHR33908">
    <property type="entry name" value="MANNOSYLTRANSFERASE YKCB-RELATED"/>
    <property type="match status" value="1"/>
</dbReference>
<feature type="transmembrane region" description="Helical" evidence="8">
    <location>
        <begin position="340"/>
        <end position="361"/>
    </location>
</feature>
<dbReference type="InterPro" id="IPR038731">
    <property type="entry name" value="RgtA/B/C-like"/>
</dbReference>
<name>A0A2H0W9F1_9BACT</name>
<organism evidence="10 11">
    <name type="scientific">Candidatus Beckwithbacteria bacterium CG10_big_fil_rev_8_21_14_0_10_34_10</name>
    <dbReference type="NCBI Taxonomy" id="1974495"/>
    <lineage>
        <taxon>Bacteria</taxon>
        <taxon>Candidatus Beckwithiibacteriota</taxon>
    </lineage>
</organism>
<dbReference type="Proteomes" id="UP000230093">
    <property type="component" value="Unassembled WGS sequence"/>
</dbReference>
<comment type="subcellular location">
    <subcellularLocation>
        <location evidence="1">Cell membrane</location>
        <topology evidence="1">Multi-pass membrane protein</topology>
    </subcellularLocation>
</comment>
<protein>
    <recommendedName>
        <fullName evidence="9">Glycosyltransferase RgtA/B/C/D-like domain-containing protein</fullName>
    </recommendedName>
</protein>
<evidence type="ECO:0000256" key="2">
    <source>
        <dbReference type="ARBA" id="ARBA00022475"/>
    </source>
</evidence>
<dbReference type="GO" id="GO:0005886">
    <property type="term" value="C:plasma membrane"/>
    <property type="evidence" value="ECO:0007669"/>
    <property type="project" value="UniProtKB-SubCell"/>
</dbReference>
<evidence type="ECO:0000256" key="5">
    <source>
        <dbReference type="ARBA" id="ARBA00022692"/>
    </source>
</evidence>
<feature type="transmembrane region" description="Helical" evidence="8">
    <location>
        <begin position="264"/>
        <end position="281"/>
    </location>
</feature>
<keyword evidence="4" id="KW-0808">Transferase</keyword>
<sequence length="498" mass="58218">MRQSAKKIRNIKLILLGIIILNLILRTPSLFDPVSYGDECIYLTLGQAFNKGFSFYRDIHDNKPPFLYFMAALAGGKLFWLRLITIIWNSLNIILIYKLGKKLFKKKEPGLLGAFLFFIFTFLPEGRIANGEIFMVLPASLGLYFSLKATDFKTRVKKIVPEKKKNIYWFLTGFFFSLAFLFKVPIAFDFIGLILGFFVFLKKKPKNILSSFKEKPLYLAIFGFSLPIVLSIFYYTLKGAFVPYFRSALLQNIGYLSSWGGSNIGLYIRALLILILTVFLFRWRQKLSFVFCLLFLMTLYGLFGVFLSERPYPHYLIEIAPWLALLLVQVLKDKNKKEILLSLVLFLLTIFGVFNYKYWWYPNLPYYKNFIKFGLKISQKDDFFRFFGEKTLNDYRVAKYLKIRSQKQDNLFVWGDGACIYALSERLPPGRYTVNYHIYDFNGYSETLGAIKEKKPKFIVLLDSAKKDFPELRTHLALHYFKVNQIGEAIIYKKIVNN</sequence>
<dbReference type="InterPro" id="IPR050297">
    <property type="entry name" value="LipidA_mod_glycosyltrf_83"/>
</dbReference>
<evidence type="ECO:0000256" key="8">
    <source>
        <dbReference type="SAM" id="Phobius"/>
    </source>
</evidence>
<feature type="transmembrane region" description="Helical" evidence="8">
    <location>
        <begin position="312"/>
        <end position="328"/>
    </location>
</feature>
<gene>
    <name evidence="10" type="ORF">COT75_02155</name>
</gene>
<keyword evidence="3" id="KW-0328">Glycosyltransferase</keyword>
<feature type="transmembrane region" description="Helical" evidence="8">
    <location>
        <begin position="288"/>
        <end position="306"/>
    </location>
</feature>
<evidence type="ECO:0000256" key="7">
    <source>
        <dbReference type="ARBA" id="ARBA00023136"/>
    </source>
</evidence>
<evidence type="ECO:0000313" key="11">
    <source>
        <dbReference type="Proteomes" id="UP000230093"/>
    </source>
</evidence>
<dbReference type="Pfam" id="PF13231">
    <property type="entry name" value="PMT_2"/>
    <property type="match status" value="1"/>
</dbReference>
<dbReference type="EMBL" id="PEZT01000012">
    <property type="protein sequence ID" value="PIS09286.1"/>
    <property type="molecule type" value="Genomic_DNA"/>
</dbReference>
<dbReference type="GO" id="GO:0009103">
    <property type="term" value="P:lipopolysaccharide biosynthetic process"/>
    <property type="evidence" value="ECO:0007669"/>
    <property type="project" value="UniProtKB-ARBA"/>
</dbReference>
<comment type="caution">
    <text evidence="10">The sequence shown here is derived from an EMBL/GenBank/DDBJ whole genome shotgun (WGS) entry which is preliminary data.</text>
</comment>
<feature type="transmembrane region" description="Helical" evidence="8">
    <location>
        <begin position="111"/>
        <end position="129"/>
    </location>
</feature>
<feature type="transmembrane region" description="Helical" evidence="8">
    <location>
        <begin position="217"/>
        <end position="237"/>
    </location>
</feature>
<evidence type="ECO:0000256" key="1">
    <source>
        <dbReference type="ARBA" id="ARBA00004651"/>
    </source>
</evidence>
<accession>A0A2H0W9F1</accession>
<evidence type="ECO:0000256" key="4">
    <source>
        <dbReference type="ARBA" id="ARBA00022679"/>
    </source>
</evidence>
<feature type="transmembrane region" description="Helical" evidence="8">
    <location>
        <begin position="79"/>
        <end position="99"/>
    </location>
</feature>
<dbReference type="GO" id="GO:0016763">
    <property type="term" value="F:pentosyltransferase activity"/>
    <property type="evidence" value="ECO:0007669"/>
    <property type="project" value="TreeGrafter"/>
</dbReference>
<feature type="domain" description="Glycosyltransferase RgtA/B/C/D-like" evidence="9">
    <location>
        <begin position="67"/>
        <end position="215"/>
    </location>
</feature>